<dbReference type="EMBL" id="SOHJ01000011">
    <property type="protein sequence ID" value="TFD59208.1"/>
    <property type="molecule type" value="Genomic_DNA"/>
</dbReference>
<evidence type="ECO:0000256" key="1">
    <source>
        <dbReference type="SAM" id="Phobius"/>
    </source>
</evidence>
<proteinExistence type="predicted"/>
<protein>
    <submittedName>
        <fullName evidence="2">Uncharacterized protein</fullName>
    </submittedName>
</protein>
<feature type="transmembrane region" description="Helical" evidence="1">
    <location>
        <begin position="7"/>
        <end position="25"/>
    </location>
</feature>
<name>A0A4R9AEZ1_9MICO</name>
<feature type="transmembrane region" description="Helical" evidence="1">
    <location>
        <begin position="192"/>
        <end position="210"/>
    </location>
</feature>
<sequence>MKDAGGTLLGIGVVSVLLIALRNGWSADISIAHLLAAVSVVVVFVGWAVGRALFSAGRSVAMTGALMTAGIVAVAGIASAVAVGNEYIAASDVPVPVLGLGLLFPGLVTLVLASRMPQQVLRTSWDDTDWLRRLRGGLRARLVPAATARGHVAEIQQALGARGESAYEEFGHPLVLARELADANRTSRSRRWWLSTLAGTGSPLAIAALVVTTQSWGALTTPVVVILLLGSVATPVVGWSHRPWVKEQ</sequence>
<dbReference type="AlphaFoldDB" id="A0A4R9AEZ1"/>
<dbReference type="Proteomes" id="UP000298170">
    <property type="component" value="Unassembled WGS sequence"/>
</dbReference>
<organism evidence="2 3">
    <name type="scientific">Cryobacterium suzukii</name>
    <dbReference type="NCBI Taxonomy" id="1259198"/>
    <lineage>
        <taxon>Bacteria</taxon>
        <taxon>Bacillati</taxon>
        <taxon>Actinomycetota</taxon>
        <taxon>Actinomycetes</taxon>
        <taxon>Micrococcales</taxon>
        <taxon>Microbacteriaceae</taxon>
        <taxon>Cryobacterium</taxon>
    </lineage>
</organism>
<feature type="transmembrane region" description="Helical" evidence="1">
    <location>
        <begin position="61"/>
        <end position="83"/>
    </location>
</feature>
<feature type="transmembrane region" description="Helical" evidence="1">
    <location>
        <begin position="31"/>
        <end position="49"/>
    </location>
</feature>
<keyword evidence="3" id="KW-1185">Reference proteome</keyword>
<evidence type="ECO:0000313" key="3">
    <source>
        <dbReference type="Proteomes" id="UP000298170"/>
    </source>
</evidence>
<accession>A0A4R9AEZ1</accession>
<keyword evidence="1" id="KW-0472">Membrane</keyword>
<dbReference type="OrthoDB" id="4775570at2"/>
<comment type="caution">
    <text evidence="2">The sequence shown here is derived from an EMBL/GenBank/DDBJ whole genome shotgun (WGS) entry which is preliminary data.</text>
</comment>
<keyword evidence="1" id="KW-1133">Transmembrane helix</keyword>
<reference evidence="2 3" key="1">
    <citation type="submission" date="2019-03" db="EMBL/GenBank/DDBJ databases">
        <title>Genomics of glacier-inhabiting Cryobacterium strains.</title>
        <authorList>
            <person name="Liu Q."/>
            <person name="Xin Y.-H."/>
        </authorList>
    </citation>
    <scope>NUCLEOTIDE SEQUENCE [LARGE SCALE GENOMIC DNA]</scope>
    <source>
        <strain evidence="2 3">Sr39</strain>
    </source>
</reference>
<evidence type="ECO:0000313" key="2">
    <source>
        <dbReference type="EMBL" id="TFD59208.1"/>
    </source>
</evidence>
<keyword evidence="1" id="KW-0812">Transmembrane</keyword>
<feature type="transmembrane region" description="Helical" evidence="1">
    <location>
        <begin position="95"/>
        <end position="113"/>
    </location>
</feature>
<feature type="transmembrane region" description="Helical" evidence="1">
    <location>
        <begin position="216"/>
        <end position="239"/>
    </location>
</feature>
<gene>
    <name evidence="2" type="ORF">E3T39_12510</name>
</gene>